<accession>A0A927HP57</accession>
<dbReference type="AlphaFoldDB" id="A0A927HP57"/>
<feature type="region of interest" description="Disordered" evidence="1">
    <location>
        <begin position="1"/>
        <end position="25"/>
    </location>
</feature>
<evidence type="ECO:0000313" key="2">
    <source>
        <dbReference type="EMBL" id="MBD3708688.1"/>
    </source>
</evidence>
<comment type="caution">
    <text evidence="2">The sequence shown here is derived from an EMBL/GenBank/DDBJ whole genome shotgun (WGS) entry which is preliminary data.</text>
</comment>
<evidence type="ECO:0000256" key="1">
    <source>
        <dbReference type="SAM" id="MobiDB-lite"/>
    </source>
</evidence>
<dbReference type="EMBL" id="JACXTE010000001">
    <property type="protein sequence ID" value="MBD3708688.1"/>
    <property type="molecule type" value="Genomic_DNA"/>
</dbReference>
<gene>
    <name evidence="2" type="ORF">IE987_28105</name>
</gene>
<proteinExistence type="predicted"/>
<dbReference type="Proteomes" id="UP000657739">
    <property type="component" value="Unassembled WGS sequence"/>
</dbReference>
<sequence length="64" mass="7078">MEIIRNVTHHHPGDDHQRAGQGVGEEADPCELNTVAVSHDWPVNRKVKRVDAAPGGQILFIQVM</sequence>
<evidence type="ECO:0000313" key="3">
    <source>
        <dbReference type="Proteomes" id="UP000657739"/>
    </source>
</evidence>
<name>A0A927HP57_KLEPN</name>
<reference evidence="2" key="1">
    <citation type="submission" date="2020-07" db="EMBL/GenBank/DDBJ databases">
        <title>Clinical and genomic characterization of carbapenemase-producing Enterobacterales causing secondary infections during the COVID-19 crisis at a New York City hospital.</title>
        <authorList>
            <person name="Gomez-Simmonds A."/>
            <person name="Annavajhala M.K."/>
            <person name="Uhlemann A.-C."/>
        </authorList>
    </citation>
    <scope>NUCLEOTIDE SEQUENCE</scope>
    <source>
        <strain evidence="2">NK1593</strain>
    </source>
</reference>
<protein>
    <submittedName>
        <fullName evidence="2">Uncharacterized protein</fullName>
    </submittedName>
</protein>
<organism evidence="2 3">
    <name type="scientific">Klebsiella pneumoniae</name>
    <dbReference type="NCBI Taxonomy" id="573"/>
    <lineage>
        <taxon>Bacteria</taxon>
        <taxon>Pseudomonadati</taxon>
        <taxon>Pseudomonadota</taxon>
        <taxon>Gammaproteobacteria</taxon>
        <taxon>Enterobacterales</taxon>
        <taxon>Enterobacteriaceae</taxon>
        <taxon>Klebsiella/Raoultella group</taxon>
        <taxon>Klebsiella</taxon>
        <taxon>Klebsiella pneumoniae complex</taxon>
    </lineage>
</organism>